<dbReference type="Pfam" id="PF00668">
    <property type="entry name" value="Condensation"/>
    <property type="match status" value="1"/>
</dbReference>
<dbReference type="SUPFAM" id="SSF53474">
    <property type="entry name" value="alpha/beta-Hydrolases"/>
    <property type="match status" value="1"/>
</dbReference>
<dbReference type="SMART" id="SM00823">
    <property type="entry name" value="PKS_PP"/>
    <property type="match status" value="1"/>
</dbReference>
<dbReference type="OrthoDB" id="9030879at2"/>
<name>A0A369UTK8_9GAMM</name>
<dbReference type="FunFam" id="1.10.1200.10:FF:000016">
    <property type="entry name" value="Non-ribosomal peptide synthase"/>
    <property type="match status" value="1"/>
</dbReference>
<dbReference type="InterPro" id="IPR009081">
    <property type="entry name" value="PP-bd_ACP"/>
</dbReference>
<dbReference type="InterPro" id="IPR023213">
    <property type="entry name" value="CAT-like_dom_sf"/>
</dbReference>
<dbReference type="FunFam" id="2.30.38.10:FF:000001">
    <property type="entry name" value="Non-ribosomal peptide synthetase PvdI"/>
    <property type="match status" value="1"/>
</dbReference>
<evidence type="ECO:0000313" key="7">
    <source>
        <dbReference type="Proteomes" id="UP000253782"/>
    </source>
</evidence>
<proteinExistence type="predicted"/>
<dbReference type="FunFam" id="3.40.50.980:FF:000001">
    <property type="entry name" value="Non-ribosomal peptide synthetase"/>
    <property type="match status" value="1"/>
</dbReference>
<dbReference type="PANTHER" id="PTHR45527">
    <property type="entry name" value="NONRIBOSOMAL PEPTIDE SYNTHETASE"/>
    <property type="match status" value="1"/>
</dbReference>
<dbReference type="InterPro" id="IPR045851">
    <property type="entry name" value="AMP-bd_C_sf"/>
</dbReference>
<reference evidence="6 7" key="1">
    <citation type="submission" date="2018-07" db="EMBL/GenBank/DDBJ databases">
        <title>Dyella tabacisoli L4-6T, whole genome shotgun sequence.</title>
        <authorList>
            <person name="Zhou X.-K."/>
            <person name="Li W.-J."/>
            <person name="Duan Y.-Q."/>
        </authorList>
    </citation>
    <scope>NUCLEOTIDE SEQUENCE [LARGE SCALE GENOMIC DNA]</scope>
    <source>
        <strain evidence="6 7">L4-6</strain>
    </source>
</reference>
<keyword evidence="2" id="KW-0596">Phosphopantetheine</keyword>
<dbReference type="SUPFAM" id="SSF56801">
    <property type="entry name" value="Acetyl-CoA synthetase-like"/>
    <property type="match status" value="1"/>
</dbReference>
<dbReference type="InterPro" id="IPR020806">
    <property type="entry name" value="PKS_PP-bd"/>
</dbReference>
<dbReference type="InterPro" id="IPR000873">
    <property type="entry name" value="AMP-dep_synth/lig_dom"/>
</dbReference>
<feature type="domain" description="Carrier" evidence="5">
    <location>
        <begin position="874"/>
        <end position="949"/>
    </location>
</feature>
<sequence>FDLAHDIPLRAQLFRLGPQSHVLLLMLHHIAGDGASLAPLARDLAQAYAARLDGYAPHWTPLPVQYADYTLWQHDVLGEASDADSVIARQIAYWQQTLAELPEQIALPTDRPRPPVASYRGQHLRFDIDAALHRQLLTLAQRHGVTLFMLLQAALATLLTRLGAGTDIPIGSPIAGRTDAALDDLVGLFLNTLVLRTDTSGNPSFEALLARVRETDLAAYEHQDLPFEQLVEVLNPTRSLAHHPLFQVMLVLQNNASASLQLPGLQCTQQATPLTVAKFDLSFDFSEWLLEDGTPGGLYGNLEFALDLFSTDAAQTLIDRLRRLLATVATDPAQPIGAIDLLDDAEHQQLLAWNNTAQPIPALTLPTLFEQQVARTPDAIAAVFEDQALENQRLSYTQLNAQANRLAHALIDQGVGPETLVAVALPRSLDLIVALLAVLKAGGAYLPLDTDYPAERLAFMLDDARPACVLTRADIATRLPHTAPLLSLDHPDTIARLQHAPTHNPADTERLRPLQRLHPAYVIYTSGSTGRPKGVPNTHEGLVNRLAWMQHAYGLQHDDVVLQKTPSSFDVSVWEFFWPLLEGAQLLLAKPEGHRDPAYLTALIREQAVTTLHFVPSMLEAFLQEPTSADCTGLRRILCSGEALPGALRQRVREVLDRPLHNLYGPTEASIDVSAWACQDNDTGVSVPIGAPIWNTQLHVLDEHLRPLPIGVVGELYIAGTGLARGYLNRPGLTAERFVANPFTPGQRMYRSGDLACWRADGQLEYQGRIDHQVKIRGFRIELGEIEAALTQAGYPLNTVIARATGSDQKQVVAYVVAAHIDVAALRTQLSTRLPDYMVPAAFVRLDALPLSPNGKLDRKALPAPDFTPTSMRLPSTAQEVMLCQLFTEVLGLDRVGVDDSFFDLGGHSLLASQLVGRIRREHGVEISIRAMFEAPTVAALAKRMVNGDSEEASNAFEVIFPLRAGGKRSPLFFFHPALGLSWPYAALMRYISADHPVYAVQARGYADGDKQLPADMEAMVEDYVAQIRRIDPEGPYHLLGWSLGGNIAHAVATRLQREQADIAQLVLFDSYPSLATDAPAARAADPTALYAQILKEVYGHVPESYLQEPFSYEKVRDLLRESAWSSLSERQLEVLASIYQNNCQVQQNHRAGYFAGPVTLFMATQERDGSNSMPEDWQDFVDEIVVHPIDSTHGNMMNPQAVRHIGPLLSDLLAEDREVCRS</sequence>
<organism evidence="6 7">
    <name type="scientific">Dyella tabacisoli</name>
    <dbReference type="NCBI Taxonomy" id="2282381"/>
    <lineage>
        <taxon>Bacteria</taxon>
        <taxon>Pseudomonadati</taxon>
        <taxon>Pseudomonadota</taxon>
        <taxon>Gammaproteobacteria</taxon>
        <taxon>Lysobacterales</taxon>
        <taxon>Rhodanobacteraceae</taxon>
        <taxon>Dyella</taxon>
    </lineage>
</organism>
<feature type="non-terminal residue" evidence="6">
    <location>
        <position position="1"/>
    </location>
</feature>
<dbReference type="InterPro" id="IPR036736">
    <property type="entry name" value="ACP-like_sf"/>
</dbReference>
<evidence type="ECO:0000256" key="3">
    <source>
        <dbReference type="ARBA" id="ARBA00022553"/>
    </source>
</evidence>
<dbReference type="Gene3D" id="3.40.50.1820">
    <property type="entry name" value="alpha/beta hydrolase"/>
    <property type="match status" value="1"/>
</dbReference>
<keyword evidence="4" id="KW-0436">Ligase</keyword>
<dbReference type="InterPro" id="IPR010071">
    <property type="entry name" value="AA_adenyl_dom"/>
</dbReference>
<dbReference type="Proteomes" id="UP000253782">
    <property type="component" value="Unassembled WGS sequence"/>
</dbReference>
<dbReference type="GO" id="GO:0009239">
    <property type="term" value="P:enterobactin biosynthetic process"/>
    <property type="evidence" value="ECO:0007669"/>
    <property type="project" value="TreeGrafter"/>
</dbReference>
<dbReference type="SMART" id="SM00824">
    <property type="entry name" value="PKS_TE"/>
    <property type="match status" value="1"/>
</dbReference>
<dbReference type="Pfam" id="PF00975">
    <property type="entry name" value="Thioesterase"/>
    <property type="match status" value="1"/>
</dbReference>
<protein>
    <submittedName>
        <fullName evidence="6">Amino acid adenylation domain-containing protein</fullName>
    </submittedName>
</protein>
<dbReference type="Gene3D" id="3.40.50.980">
    <property type="match status" value="2"/>
</dbReference>
<dbReference type="NCBIfam" id="TIGR01733">
    <property type="entry name" value="AA-adenyl-dom"/>
    <property type="match status" value="1"/>
</dbReference>
<evidence type="ECO:0000313" key="6">
    <source>
        <dbReference type="EMBL" id="RDD83048.1"/>
    </source>
</evidence>
<dbReference type="RefSeq" id="WP_114843437.1">
    <property type="nucleotide sequence ID" value="NZ_KZ857173.1"/>
</dbReference>
<dbReference type="FunFam" id="3.40.50.980:FF:000002">
    <property type="entry name" value="Enterobactin synthetase component F"/>
    <property type="match status" value="1"/>
</dbReference>
<evidence type="ECO:0000259" key="5">
    <source>
        <dbReference type="PROSITE" id="PS50075"/>
    </source>
</evidence>
<dbReference type="FunFam" id="3.30.559.30:FF:000001">
    <property type="entry name" value="Non-ribosomal peptide synthetase"/>
    <property type="match status" value="1"/>
</dbReference>
<dbReference type="InterPro" id="IPR029058">
    <property type="entry name" value="AB_hydrolase_fold"/>
</dbReference>
<dbReference type="SUPFAM" id="SSF52777">
    <property type="entry name" value="CoA-dependent acyltransferases"/>
    <property type="match status" value="2"/>
</dbReference>
<dbReference type="Pfam" id="PF00550">
    <property type="entry name" value="PP-binding"/>
    <property type="match status" value="1"/>
</dbReference>
<dbReference type="Gene3D" id="3.30.300.30">
    <property type="match status" value="1"/>
</dbReference>
<dbReference type="Gene3D" id="3.30.559.30">
    <property type="entry name" value="Nonribosomal peptide synthetase, condensation domain"/>
    <property type="match status" value="1"/>
</dbReference>
<comment type="cofactor">
    <cofactor evidence="1">
        <name>pantetheine 4'-phosphate</name>
        <dbReference type="ChEBI" id="CHEBI:47942"/>
    </cofactor>
</comment>
<dbReference type="Gene3D" id="2.30.38.10">
    <property type="entry name" value="Luciferase, Domain 3"/>
    <property type="match status" value="1"/>
</dbReference>
<dbReference type="GO" id="GO:0072330">
    <property type="term" value="P:monocarboxylic acid biosynthetic process"/>
    <property type="evidence" value="ECO:0007669"/>
    <property type="project" value="UniProtKB-ARBA"/>
</dbReference>
<dbReference type="GO" id="GO:0005829">
    <property type="term" value="C:cytosol"/>
    <property type="evidence" value="ECO:0007669"/>
    <property type="project" value="TreeGrafter"/>
</dbReference>
<dbReference type="GO" id="GO:0043041">
    <property type="term" value="P:amino acid activation for nonribosomal peptide biosynthetic process"/>
    <property type="evidence" value="ECO:0007669"/>
    <property type="project" value="TreeGrafter"/>
</dbReference>
<dbReference type="PANTHER" id="PTHR45527:SF1">
    <property type="entry name" value="FATTY ACID SYNTHASE"/>
    <property type="match status" value="1"/>
</dbReference>
<dbReference type="GO" id="GO:0009366">
    <property type="term" value="C:enterobactin synthetase complex"/>
    <property type="evidence" value="ECO:0007669"/>
    <property type="project" value="TreeGrafter"/>
</dbReference>
<evidence type="ECO:0000256" key="1">
    <source>
        <dbReference type="ARBA" id="ARBA00001957"/>
    </source>
</evidence>
<dbReference type="FunFam" id="3.40.50.12780:FF:000012">
    <property type="entry name" value="Non-ribosomal peptide synthetase"/>
    <property type="match status" value="1"/>
</dbReference>
<evidence type="ECO:0000256" key="4">
    <source>
        <dbReference type="ARBA" id="ARBA00022598"/>
    </source>
</evidence>
<dbReference type="FunFam" id="3.30.300.30:FF:000010">
    <property type="entry name" value="Enterobactin synthetase component F"/>
    <property type="match status" value="1"/>
</dbReference>
<keyword evidence="3" id="KW-0597">Phosphoprotein</keyword>
<accession>A0A369UTK8</accession>
<dbReference type="InterPro" id="IPR001031">
    <property type="entry name" value="Thioesterase"/>
</dbReference>
<dbReference type="PROSITE" id="PS50075">
    <property type="entry name" value="CARRIER"/>
    <property type="match status" value="1"/>
</dbReference>
<dbReference type="InterPro" id="IPR001242">
    <property type="entry name" value="Condensation_dom"/>
</dbReference>
<dbReference type="GO" id="GO:0047527">
    <property type="term" value="F:2,3-dihydroxybenzoate-serine ligase activity"/>
    <property type="evidence" value="ECO:0007669"/>
    <property type="project" value="TreeGrafter"/>
</dbReference>
<dbReference type="Gene3D" id="3.30.559.10">
    <property type="entry name" value="Chloramphenicol acetyltransferase-like domain"/>
    <property type="match status" value="1"/>
</dbReference>
<dbReference type="EMBL" id="QQAH01000001">
    <property type="protein sequence ID" value="RDD83048.1"/>
    <property type="molecule type" value="Genomic_DNA"/>
</dbReference>
<dbReference type="GO" id="GO:0031177">
    <property type="term" value="F:phosphopantetheine binding"/>
    <property type="evidence" value="ECO:0007669"/>
    <property type="project" value="InterPro"/>
</dbReference>
<dbReference type="InterPro" id="IPR020845">
    <property type="entry name" value="AMP-binding_CS"/>
</dbReference>
<dbReference type="CDD" id="cd17646">
    <property type="entry name" value="A_NRPS_AB3403-like"/>
    <property type="match status" value="1"/>
</dbReference>
<dbReference type="CDD" id="cd19540">
    <property type="entry name" value="LCL_NRPS-like"/>
    <property type="match status" value="1"/>
</dbReference>
<dbReference type="Pfam" id="PF00501">
    <property type="entry name" value="AMP-binding"/>
    <property type="match status" value="1"/>
</dbReference>
<dbReference type="InterPro" id="IPR020802">
    <property type="entry name" value="TesA-like"/>
</dbReference>
<dbReference type="SUPFAM" id="SSF47336">
    <property type="entry name" value="ACP-like"/>
    <property type="match status" value="1"/>
</dbReference>
<gene>
    <name evidence="6" type="ORF">DVJ77_00005</name>
</gene>
<dbReference type="AlphaFoldDB" id="A0A369UTK8"/>
<dbReference type="PROSITE" id="PS00455">
    <property type="entry name" value="AMP_BINDING"/>
    <property type="match status" value="1"/>
</dbReference>
<keyword evidence="7" id="KW-1185">Reference proteome</keyword>
<evidence type="ECO:0000256" key="2">
    <source>
        <dbReference type="ARBA" id="ARBA00022450"/>
    </source>
</evidence>
<comment type="caution">
    <text evidence="6">The sequence shown here is derived from an EMBL/GenBank/DDBJ whole genome shotgun (WGS) entry which is preliminary data.</text>
</comment>